<dbReference type="PANTHER" id="PTHR33371">
    <property type="entry name" value="INTERMEMBRANE PHOSPHOLIPID TRANSPORT SYSTEM BINDING PROTEIN MLAD-RELATED"/>
    <property type="match status" value="1"/>
</dbReference>
<evidence type="ECO:0000259" key="3">
    <source>
        <dbReference type="Pfam" id="PF11887"/>
    </source>
</evidence>
<dbReference type="InterPro" id="IPR003399">
    <property type="entry name" value="Mce/MlaD"/>
</dbReference>
<organism evidence="4 5">
    <name type="scientific">Nocardioides dubius</name>
    <dbReference type="NCBI Taxonomy" id="317019"/>
    <lineage>
        <taxon>Bacteria</taxon>
        <taxon>Bacillati</taxon>
        <taxon>Actinomycetota</taxon>
        <taxon>Actinomycetes</taxon>
        <taxon>Propionibacteriales</taxon>
        <taxon>Nocardioidaceae</taxon>
        <taxon>Nocardioides</taxon>
    </lineage>
</organism>
<feature type="domain" description="Mce/MlaD" evidence="2">
    <location>
        <begin position="40"/>
        <end position="116"/>
    </location>
</feature>
<keyword evidence="5" id="KW-1185">Reference proteome</keyword>
<sequence>MSRASVTRDATIKMAIFTVCSLVVTGFLAAIMGNFGFGEGRIYQAVFTSATSLEKGDDVRVAGVSVGEVKKVEHYQRSQAKVTFRVKADVPMTTATRAEIRFKNLVGERYLALEPGSDVAAAEGLKEKATIPVDRTEPSLDLNVLFNGFKPLFSALQPEEVNDLSMNIVRVMQGEGGTIRSLLENTSSLTNTLADRDELIGEVITNLSQTLDTVNERSTELSAMVVDLKGWMKDLARDRKVIGNSLDNISDLTDVIADLLKEGRPLLKDDIRELREVATTLSRPENEAILEDLLDTLPESMEDQARTGTMGSWYAYYLCSVGLNIKLPILSDIPVLNELQKALSKVSLKSTAKRCQ</sequence>
<comment type="caution">
    <text evidence="4">The sequence shown here is derived from an EMBL/GenBank/DDBJ whole genome shotgun (WGS) entry which is preliminary data.</text>
</comment>
<keyword evidence="1" id="KW-0472">Membrane</keyword>
<keyword evidence="1" id="KW-1133">Transmembrane helix</keyword>
<dbReference type="NCBIfam" id="TIGR00996">
    <property type="entry name" value="Mtu_fam_mce"/>
    <property type="match status" value="1"/>
</dbReference>
<dbReference type="InterPro" id="IPR052336">
    <property type="entry name" value="MlaD_Phospholipid_Transporter"/>
</dbReference>
<evidence type="ECO:0000313" key="5">
    <source>
        <dbReference type="Proteomes" id="UP001501581"/>
    </source>
</evidence>
<feature type="transmembrane region" description="Helical" evidence="1">
    <location>
        <begin position="12"/>
        <end position="37"/>
    </location>
</feature>
<evidence type="ECO:0000313" key="4">
    <source>
        <dbReference type="EMBL" id="GAA1092768.1"/>
    </source>
</evidence>
<proteinExistence type="predicted"/>
<reference evidence="5" key="1">
    <citation type="journal article" date="2019" name="Int. J. Syst. Evol. Microbiol.">
        <title>The Global Catalogue of Microorganisms (GCM) 10K type strain sequencing project: providing services to taxonomists for standard genome sequencing and annotation.</title>
        <authorList>
            <consortium name="The Broad Institute Genomics Platform"/>
            <consortium name="The Broad Institute Genome Sequencing Center for Infectious Disease"/>
            <person name="Wu L."/>
            <person name="Ma J."/>
        </authorList>
    </citation>
    <scope>NUCLEOTIDE SEQUENCE [LARGE SCALE GENOMIC DNA]</scope>
    <source>
        <strain evidence="5">JCM 13008</strain>
    </source>
</reference>
<accession>A0ABP4E7K7</accession>
<dbReference type="InterPro" id="IPR024516">
    <property type="entry name" value="Mce_C"/>
</dbReference>
<dbReference type="Proteomes" id="UP001501581">
    <property type="component" value="Unassembled WGS sequence"/>
</dbReference>
<evidence type="ECO:0000259" key="2">
    <source>
        <dbReference type="Pfam" id="PF02470"/>
    </source>
</evidence>
<dbReference type="Pfam" id="PF11887">
    <property type="entry name" value="Mce4_CUP1"/>
    <property type="match status" value="1"/>
</dbReference>
<dbReference type="Pfam" id="PF02470">
    <property type="entry name" value="MlaD"/>
    <property type="match status" value="1"/>
</dbReference>
<protein>
    <submittedName>
        <fullName evidence="4">MlaD family protein</fullName>
    </submittedName>
</protein>
<evidence type="ECO:0000256" key="1">
    <source>
        <dbReference type="SAM" id="Phobius"/>
    </source>
</evidence>
<feature type="domain" description="Mammalian cell entry C-terminal" evidence="3">
    <location>
        <begin position="123"/>
        <end position="298"/>
    </location>
</feature>
<dbReference type="InterPro" id="IPR005693">
    <property type="entry name" value="Mce"/>
</dbReference>
<name>A0ABP4E7K7_9ACTN</name>
<gene>
    <name evidence="4" type="ORF">GCM10009668_04880</name>
</gene>
<dbReference type="EMBL" id="BAAALG010000002">
    <property type="protein sequence ID" value="GAA1092768.1"/>
    <property type="molecule type" value="Genomic_DNA"/>
</dbReference>
<dbReference type="PANTHER" id="PTHR33371:SF17">
    <property type="entry name" value="MCE-FAMILY PROTEIN MCE1B"/>
    <property type="match status" value="1"/>
</dbReference>
<dbReference type="RefSeq" id="WP_343990987.1">
    <property type="nucleotide sequence ID" value="NZ_BAAALG010000002.1"/>
</dbReference>
<keyword evidence="1" id="KW-0812">Transmembrane</keyword>